<feature type="compositionally biased region" description="Gly residues" evidence="1">
    <location>
        <begin position="367"/>
        <end position="381"/>
    </location>
</feature>
<proteinExistence type="predicted"/>
<name>A0ABV3V7F5_9MYCO</name>
<comment type="caution">
    <text evidence="2">The sequence shown here is derived from an EMBL/GenBank/DDBJ whole genome shotgun (WGS) entry which is preliminary data.</text>
</comment>
<dbReference type="RefSeq" id="WP_368572317.1">
    <property type="nucleotide sequence ID" value="NZ_JBDLOU010000003.1"/>
</dbReference>
<feature type="compositionally biased region" description="Acidic residues" evidence="1">
    <location>
        <begin position="437"/>
        <end position="457"/>
    </location>
</feature>
<feature type="region of interest" description="Disordered" evidence="1">
    <location>
        <begin position="594"/>
        <end position="685"/>
    </location>
</feature>
<evidence type="ECO:0000313" key="3">
    <source>
        <dbReference type="Proteomes" id="UP001558474"/>
    </source>
</evidence>
<dbReference type="Proteomes" id="UP001558474">
    <property type="component" value="Unassembled WGS sequence"/>
</dbReference>
<evidence type="ECO:0000313" key="2">
    <source>
        <dbReference type="EMBL" id="MEX3736994.1"/>
    </source>
</evidence>
<gene>
    <name evidence="2" type="ORF">ABFW12_01960</name>
</gene>
<reference evidence="2 3" key="1">
    <citation type="submission" date="2024-04" db="EMBL/GenBank/DDBJ databases">
        <title>Genomic Markers of Mycobacteria.</title>
        <authorList>
            <person name="Soliman M.S."/>
            <person name="Elkholy A."/>
            <person name="Soliman N.S."/>
            <person name="Abbas A."/>
            <person name="Khayrat S."/>
            <person name="Shawky S."/>
        </authorList>
    </citation>
    <scope>NUCLEOTIDE SEQUENCE [LARGE SCALE GENOMIC DNA]</scope>
    <source>
        <strain evidence="2 3">Egy-CU-AM5</strain>
    </source>
</reference>
<organism evidence="2 3">
    <name type="scientific">Mycolicibacterium porcinum</name>
    <dbReference type="NCBI Taxonomy" id="39693"/>
    <lineage>
        <taxon>Bacteria</taxon>
        <taxon>Bacillati</taxon>
        <taxon>Actinomycetota</taxon>
        <taxon>Actinomycetes</taxon>
        <taxon>Mycobacteriales</taxon>
        <taxon>Mycobacteriaceae</taxon>
        <taxon>Mycolicibacterium</taxon>
    </lineage>
</organism>
<dbReference type="EMBL" id="JBDLOU010000003">
    <property type="protein sequence ID" value="MEX3736994.1"/>
    <property type="molecule type" value="Genomic_DNA"/>
</dbReference>
<evidence type="ECO:0008006" key="4">
    <source>
        <dbReference type="Google" id="ProtNLM"/>
    </source>
</evidence>
<keyword evidence="3" id="KW-1185">Reference proteome</keyword>
<sequence>MTSIIPKVVPGGAGLLSILGVGGVDPNTLRHQAPQPPRTEYLPVAGVGGIDGDQGDADSVDAFDAKVESINATTMNYEPTNVSAFCAGDGCEAGGDCDGTPSGVPEFHGEDALAPIGKAFADLQDVMKGAVNALASCAGEPSADRLAAVYTGGGTGTFNINEANGATEAVLVSIAQASEVSHGAATTALGTLRQAVISLRNVQATRAEHHVSALDWALGAPLALNPLGAAVAVASTAWNVYDVLQGNGAEEAGIEAVDNAATTLEAVQASNDEAVANLRAALADWTITPNGAVALSVSRTEAPAATEAQKVGDTTPIGQPLRSAEPTPAAPLSSDEPSLEDKLNDLLGSPIPSAQDAIGGMPSAGMPAGGGMPSMGGGGMPDLGSGMSSPLSDPLASDELAQPLDDLAEDEDDELEEPLDDLTDEGDEAVEPLTDPTDTEGLDAEPADTEDDTEDTETPTSTGEVAPVATETDPNSAEARTADVGNGRQVEFPSAKLASLADTLARGAEQGLGFTLAQEASELGFQIPPDGQDIGKQVPTSLMQAGDVLVSSAGTGIFIGDGDVMMEDGKIVPLSEAAVFDGQNQGIFRLDEGADAASPTAGGQEPSSVATGVAQPVGEGSVSPLSGDVTPTVSTPGEATAQAGTPGVPTDDAEAVGETDATASAFGETDNGAGALNPDDIFPSA</sequence>
<evidence type="ECO:0000256" key="1">
    <source>
        <dbReference type="SAM" id="MobiDB-lite"/>
    </source>
</evidence>
<feature type="region of interest" description="Disordered" evidence="1">
    <location>
        <begin position="410"/>
        <end position="488"/>
    </location>
</feature>
<accession>A0ABV3V7F5</accession>
<feature type="region of interest" description="Disordered" evidence="1">
    <location>
        <begin position="302"/>
        <end position="397"/>
    </location>
</feature>
<protein>
    <recommendedName>
        <fullName evidence="4">ESX-1 secretion-associated protein EspA/EspE-like domain-containing protein</fullName>
    </recommendedName>
</protein>
<feature type="compositionally biased region" description="Acidic residues" evidence="1">
    <location>
        <begin position="410"/>
        <end position="430"/>
    </location>
</feature>